<evidence type="ECO:0000313" key="3">
    <source>
        <dbReference type="EMBL" id="KAI7839278.1"/>
    </source>
</evidence>
<dbReference type="PANTHER" id="PTHR34407">
    <property type="entry name" value="EXPRESSED PROTEIN"/>
    <property type="match status" value="1"/>
</dbReference>
<feature type="compositionally biased region" description="Low complexity" evidence="1">
    <location>
        <begin position="68"/>
        <end position="82"/>
    </location>
</feature>
<proteinExistence type="predicted"/>
<evidence type="ECO:0000256" key="1">
    <source>
        <dbReference type="SAM" id="MobiDB-lite"/>
    </source>
</evidence>
<feature type="compositionally biased region" description="Low complexity" evidence="1">
    <location>
        <begin position="358"/>
        <end position="377"/>
    </location>
</feature>
<organism evidence="3 4">
    <name type="scientific">Chlorella ohadii</name>
    <dbReference type="NCBI Taxonomy" id="2649997"/>
    <lineage>
        <taxon>Eukaryota</taxon>
        <taxon>Viridiplantae</taxon>
        <taxon>Chlorophyta</taxon>
        <taxon>core chlorophytes</taxon>
        <taxon>Trebouxiophyceae</taxon>
        <taxon>Chlorellales</taxon>
        <taxon>Chlorellaceae</taxon>
        <taxon>Chlorella clade</taxon>
        <taxon>Chlorella</taxon>
    </lineage>
</organism>
<name>A0AAD5DMV2_9CHLO</name>
<dbReference type="InterPro" id="IPR036514">
    <property type="entry name" value="SGNH_hydro_sf"/>
</dbReference>
<reference evidence="3" key="1">
    <citation type="submission" date="2020-11" db="EMBL/GenBank/DDBJ databases">
        <title>Chlorella ohadii genome sequencing and assembly.</title>
        <authorList>
            <person name="Murik O."/>
            <person name="Treves H."/>
            <person name="Kedem I."/>
            <person name="Shotland Y."/>
            <person name="Kaplan A."/>
        </authorList>
    </citation>
    <scope>NUCLEOTIDE SEQUENCE</scope>
    <source>
        <strain evidence="3">1</strain>
    </source>
</reference>
<dbReference type="CDD" id="cd00229">
    <property type="entry name" value="SGNH_hydrolase"/>
    <property type="match status" value="1"/>
</dbReference>
<dbReference type="Gene3D" id="3.40.50.1110">
    <property type="entry name" value="SGNH hydrolase"/>
    <property type="match status" value="1"/>
</dbReference>
<protein>
    <recommendedName>
        <fullName evidence="2">SGNH hydrolase-type esterase domain-containing protein</fullName>
    </recommendedName>
</protein>
<dbReference type="PANTHER" id="PTHR34407:SF1">
    <property type="entry name" value="SGNH HYDROLASE-TYPE ESTERASE DOMAIN-CONTAINING PROTEIN"/>
    <property type="match status" value="1"/>
</dbReference>
<feature type="compositionally biased region" description="Pro residues" evidence="1">
    <location>
        <begin position="83"/>
        <end position="92"/>
    </location>
</feature>
<dbReference type="AlphaFoldDB" id="A0AAD5DMV2"/>
<evidence type="ECO:0000313" key="4">
    <source>
        <dbReference type="Proteomes" id="UP001205105"/>
    </source>
</evidence>
<dbReference type="InterPro" id="IPR013830">
    <property type="entry name" value="SGNH_hydro"/>
</dbReference>
<feature type="domain" description="SGNH hydrolase-type esterase" evidence="2">
    <location>
        <begin position="132"/>
        <end position="336"/>
    </location>
</feature>
<comment type="caution">
    <text evidence="3">The sequence shown here is derived from an EMBL/GenBank/DDBJ whole genome shotgun (WGS) entry which is preliminary data.</text>
</comment>
<dbReference type="EMBL" id="JADXDR010000104">
    <property type="protein sequence ID" value="KAI7839278.1"/>
    <property type="molecule type" value="Genomic_DNA"/>
</dbReference>
<keyword evidence="4" id="KW-1185">Reference proteome</keyword>
<dbReference type="SUPFAM" id="SSF52266">
    <property type="entry name" value="SGNH hydrolase"/>
    <property type="match status" value="1"/>
</dbReference>
<feature type="region of interest" description="Disordered" evidence="1">
    <location>
        <begin position="68"/>
        <end position="92"/>
    </location>
</feature>
<evidence type="ECO:0000259" key="2">
    <source>
        <dbReference type="Pfam" id="PF13472"/>
    </source>
</evidence>
<gene>
    <name evidence="3" type="ORF">COHA_006976</name>
</gene>
<accession>A0AAD5DMV2</accession>
<sequence>MGAAKPQRLPSAATWRPLLLGTLLGCAFTLYGLRRAPESGCGCQGPTPTQAEQQHDLHALVAAAAGAPGAGCDDASDASPPQHSAPPLPLPWQPLLTPAQLKRGLAYYGSGERMEAVAARLLAGQPITTVTLGASITRGHGASAPDMRFPVRFFHFLNASFPHSGHTFINKGIGATNSGIFAVCLDQLVPSDADLVVVEFSFNEPPEAPLTDPTRRGFEQLLRKLARLPRAPAVIVLHHYAWYFAAADGLQAGQYYRAPEQHLSTLAQYYDMPSPSLRNALYREMQADVPPFKVSRVVKPNQTSLAGAKLPWAEPGTEGQYLFADGIHPSDVGHQALAELLAGVVRMAAQSVAAAAAAGSRDSSSSDGGDGDSASSGNVPAELPPPMIPGNVDSPTSLCAMQESFKSVVKEMRGFAWRAERPDMPTFVEQKWGYRAEKPGSWVELEFSSEEAPGQPGQQPATVHVGYLRSYERMGAARAECQAGCTCEPQLLDGLWDQRVSLQQMHTFQVSQHPACRIRITTVPRRAGTPGGAQPQGAGGKFQLTSVMVAHMPVVLASYALQAHDLEVAVGTASTP</sequence>
<dbReference type="Proteomes" id="UP001205105">
    <property type="component" value="Unassembled WGS sequence"/>
</dbReference>
<feature type="region of interest" description="Disordered" evidence="1">
    <location>
        <begin position="358"/>
        <end position="392"/>
    </location>
</feature>
<dbReference type="Pfam" id="PF13472">
    <property type="entry name" value="Lipase_GDSL_2"/>
    <property type="match status" value="1"/>
</dbReference>